<dbReference type="AlphaFoldDB" id="A0AAV7UDT0"/>
<evidence type="ECO:0000256" key="1">
    <source>
        <dbReference type="SAM" id="MobiDB-lite"/>
    </source>
</evidence>
<comment type="caution">
    <text evidence="2">The sequence shown here is derived from an EMBL/GenBank/DDBJ whole genome shotgun (WGS) entry which is preliminary data.</text>
</comment>
<feature type="compositionally biased region" description="Low complexity" evidence="1">
    <location>
        <begin position="48"/>
        <end position="58"/>
    </location>
</feature>
<accession>A0AAV7UDT0</accession>
<name>A0AAV7UDT0_PLEWA</name>
<feature type="region of interest" description="Disordered" evidence="1">
    <location>
        <begin position="1"/>
        <end position="89"/>
    </location>
</feature>
<proteinExistence type="predicted"/>
<protein>
    <submittedName>
        <fullName evidence="2">Uncharacterized protein</fullName>
    </submittedName>
</protein>
<reference evidence="2" key="1">
    <citation type="journal article" date="2022" name="bioRxiv">
        <title>Sequencing and chromosome-scale assembly of the giantPleurodeles waltlgenome.</title>
        <authorList>
            <person name="Brown T."/>
            <person name="Elewa A."/>
            <person name="Iarovenko S."/>
            <person name="Subramanian E."/>
            <person name="Araus A.J."/>
            <person name="Petzold A."/>
            <person name="Susuki M."/>
            <person name="Suzuki K.-i.T."/>
            <person name="Hayashi T."/>
            <person name="Toyoda A."/>
            <person name="Oliveira C."/>
            <person name="Osipova E."/>
            <person name="Leigh N.D."/>
            <person name="Simon A."/>
            <person name="Yun M.H."/>
        </authorList>
    </citation>
    <scope>NUCLEOTIDE SEQUENCE</scope>
    <source>
        <strain evidence="2">20211129_DDA</strain>
        <tissue evidence="2">Liver</tissue>
    </source>
</reference>
<evidence type="ECO:0000313" key="3">
    <source>
        <dbReference type="Proteomes" id="UP001066276"/>
    </source>
</evidence>
<organism evidence="2 3">
    <name type="scientific">Pleurodeles waltl</name>
    <name type="common">Iberian ribbed newt</name>
    <dbReference type="NCBI Taxonomy" id="8319"/>
    <lineage>
        <taxon>Eukaryota</taxon>
        <taxon>Metazoa</taxon>
        <taxon>Chordata</taxon>
        <taxon>Craniata</taxon>
        <taxon>Vertebrata</taxon>
        <taxon>Euteleostomi</taxon>
        <taxon>Amphibia</taxon>
        <taxon>Batrachia</taxon>
        <taxon>Caudata</taxon>
        <taxon>Salamandroidea</taxon>
        <taxon>Salamandridae</taxon>
        <taxon>Pleurodelinae</taxon>
        <taxon>Pleurodeles</taxon>
    </lineage>
</organism>
<feature type="compositionally biased region" description="Basic and acidic residues" evidence="1">
    <location>
        <begin position="18"/>
        <end position="29"/>
    </location>
</feature>
<feature type="compositionally biased region" description="Polar residues" evidence="1">
    <location>
        <begin position="59"/>
        <end position="73"/>
    </location>
</feature>
<dbReference type="EMBL" id="JANPWB010000005">
    <property type="protein sequence ID" value="KAJ1186570.1"/>
    <property type="molecule type" value="Genomic_DNA"/>
</dbReference>
<evidence type="ECO:0000313" key="2">
    <source>
        <dbReference type="EMBL" id="KAJ1186570.1"/>
    </source>
</evidence>
<feature type="compositionally biased region" description="Basic and acidic residues" evidence="1">
    <location>
        <begin position="77"/>
        <end position="89"/>
    </location>
</feature>
<dbReference type="Proteomes" id="UP001066276">
    <property type="component" value="Chromosome 3_1"/>
</dbReference>
<gene>
    <name evidence="2" type="ORF">NDU88_003351</name>
</gene>
<sequence length="89" mass="9723">MWVTEEVPLGPRKGGSPRNREALPMDKGQRQPTGLQQRTHSKRRGRSSRSSSLVGSLREGTTQLALSEHSTFACSGETEKESQAEGRGT</sequence>
<keyword evidence="3" id="KW-1185">Reference proteome</keyword>